<comment type="caution">
    <text evidence="1">The sequence shown here is derived from an EMBL/GenBank/DDBJ whole genome shotgun (WGS) entry which is preliminary data.</text>
</comment>
<accession>A0ABN7WXX1</accession>
<proteinExistence type="predicted"/>
<keyword evidence="2" id="KW-1185">Reference proteome</keyword>
<organism evidence="1 2">
    <name type="scientific">Gigaspora margarita</name>
    <dbReference type="NCBI Taxonomy" id="4874"/>
    <lineage>
        <taxon>Eukaryota</taxon>
        <taxon>Fungi</taxon>
        <taxon>Fungi incertae sedis</taxon>
        <taxon>Mucoromycota</taxon>
        <taxon>Glomeromycotina</taxon>
        <taxon>Glomeromycetes</taxon>
        <taxon>Diversisporales</taxon>
        <taxon>Gigasporaceae</taxon>
        <taxon>Gigaspora</taxon>
    </lineage>
</organism>
<gene>
    <name evidence="1" type="ORF">GMARGA_LOCUS35615</name>
</gene>
<reference evidence="1 2" key="1">
    <citation type="submission" date="2021-06" db="EMBL/GenBank/DDBJ databases">
        <authorList>
            <person name="Kallberg Y."/>
            <person name="Tangrot J."/>
            <person name="Rosling A."/>
        </authorList>
    </citation>
    <scope>NUCLEOTIDE SEQUENCE [LARGE SCALE GENOMIC DNA]</scope>
    <source>
        <strain evidence="1 2">120-4 pot B 10/14</strain>
    </source>
</reference>
<feature type="non-terminal residue" evidence="1">
    <location>
        <position position="1"/>
    </location>
</feature>
<name>A0ABN7WXX1_GIGMA</name>
<dbReference type="Proteomes" id="UP000789901">
    <property type="component" value="Unassembled WGS sequence"/>
</dbReference>
<evidence type="ECO:0000313" key="1">
    <source>
        <dbReference type="EMBL" id="CAG8841760.1"/>
    </source>
</evidence>
<dbReference type="EMBL" id="CAJVQB010066791">
    <property type="protein sequence ID" value="CAG8841760.1"/>
    <property type="molecule type" value="Genomic_DNA"/>
</dbReference>
<sequence>PLDYIASLQLSISTIIAQDILNYLRNSLKEFIILRINPFLEYLTQDLYIWFERFEKVTGTNNWNIKKKIYIF</sequence>
<protein>
    <submittedName>
        <fullName evidence="1">7845_t:CDS:1</fullName>
    </submittedName>
</protein>
<evidence type="ECO:0000313" key="2">
    <source>
        <dbReference type="Proteomes" id="UP000789901"/>
    </source>
</evidence>